<evidence type="ECO:0000256" key="2">
    <source>
        <dbReference type="ARBA" id="ARBA00023015"/>
    </source>
</evidence>
<dbReference type="GO" id="GO:0003700">
    <property type="term" value="F:DNA-binding transcription factor activity"/>
    <property type="evidence" value="ECO:0007669"/>
    <property type="project" value="InterPro"/>
</dbReference>
<reference evidence="7 8" key="1">
    <citation type="submission" date="2020-08" db="EMBL/GenBank/DDBJ databases">
        <title>Sequencing the genomes of 1000 actinobacteria strains.</title>
        <authorList>
            <person name="Klenk H.-P."/>
        </authorList>
    </citation>
    <scope>NUCLEOTIDE SEQUENCE [LARGE SCALE GENOMIC DNA]</scope>
    <source>
        <strain evidence="7 8">DSM 43582</strain>
    </source>
</reference>
<protein>
    <submittedName>
        <fullName evidence="7">DNA-binding transcriptional LysR family regulator</fullName>
    </submittedName>
</protein>
<evidence type="ECO:0000256" key="3">
    <source>
        <dbReference type="ARBA" id="ARBA00023125"/>
    </source>
</evidence>
<keyword evidence="2" id="KW-0805">Transcription regulation</keyword>
<dbReference type="InterPro" id="IPR000847">
    <property type="entry name" value="LysR_HTH_N"/>
</dbReference>
<evidence type="ECO:0000313" key="7">
    <source>
        <dbReference type="EMBL" id="MBB5915474.1"/>
    </source>
</evidence>
<evidence type="ECO:0000259" key="6">
    <source>
        <dbReference type="PROSITE" id="PS50931"/>
    </source>
</evidence>
<comment type="caution">
    <text evidence="7">The sequence shown here is derived from an EMBL/GenBank/DDBJ whole genome shotgun (WGS) entry which is preliminary data.</text>
</comment>
<dbReference type="GO" id="GO:0000976">
    <property type="term" value="F:transcription cis-regulatory region binding"/>
    <property type="evidence" value="ECO:0007669"/>
    <property type="project" value="TreeGrafter"/>
</dbReference>
<dbReference type="InterPro" id="IPR005119">
    <property type="entry name" value="LysR_subst-bd"/>
</dbReference>
<dbReference type="Pfam" id="PF00126">
    <property type="entry name" value="HTH_1"/>
    <property type="match status" value="1"/>
</dbReference>
<dbReference type="Proteomes" id="UP000540412">
    <property type="component" value="Unassembled WGS sequence"/>
</dbReference>
<dbReference type="Gene3D" id="1.10.10.10">
    <property type="entry name" value="Winged helix-like DNA-binding domain superfamily/Winged helix DNA-binding domain"/>
    <property type="match status" value="1"/>
</dbReference>
<dbReference type="FunFam" id="1.10.10.10:FF:000001">
    <property type="entry name" value="LysR family transcriptional regulator"/>
    <property type="match status" value="1"/>
</dbReference>
<dbReference type="PANTHER" id="PTHR30126">
    <property type="entry name" value="HTH-TYPE TRANSCRIPTIONAL REGULATOR"/>
    <property type="match status" value="1"/>
</dbReference>
<dbReference type="SUPFAM" id="SSF46785">
    <property type="entry name" value="Winged helix' DNA-binding domain"/>
    <property type="match status" value="1"/>
</dbReference>
<evidence type="ECO:0000313" key="8">
    <source>
        <dbReference type="Proteomes" id="UP000540412"/>
    </source>
</evidence>
<sequence>MDTRLLRSFLAVAHSGSFTAAAADLGFTQSTVTGHVQKLERQLGGRLLDRLPAGVVVTDLGARLVTHAEDVLAAEDRLRALSRGDTARPSGTVRIVAPESLCTYRLPAVVAAVRAREPDVQIWLGPGGVGDALDAVARGTADLALTMEPQAPVTDLTVERVGAEPLVLLDHPSSTGGRVTWSDLAARDALLIEEGCGYSDDVAAHLTAAGPASGRRSRFGSIEAVKRCAAVGLGWTALPAVSAESETATGELTVLDGPHLPPCDIHVATHPRRHRGPALDVVLTELRRTWSGER</sequence>
<evidence type="ECO:0000256" key="5">
    <source>
        <dbReference type="SAM" id="SignalP"/>
    </source>
</evidence>
<evidence type="ECO:0000256" key="4">
    <source>
        <dbReference type="ARBA" id="ARBA00023163"/>
    </source>
</evidence>
<accession>A0A7W9PG03</accession>
<feature type="signal peptide" evidence="5">
    <location>
        <begin position="1"/>
        <end position="22"/>
    </location>
</feature>
<feature type="chain" id="PRO_5031022521" evidence="5">
    <location>
        <begin position="23"/>
        <end position="294"/>
    </location>
</feature>
<evidence type="ECO:0000256" key="1">
    <source>
        <dbReference type="ARBA" id="ARBA00009437"/>
    </source>
</evidence>
<dbReference type="InterPro" id="IPR036390">
    <property type="entry name" value="WH_DNA-bd_sf"/>
</dbReference>
<comment type="similarity">
    <text evidence="1">Belongs to the LysR transcriptional regulatory family.</text>
</comment>
<dbReference type="CDD" id="cd05466">
    <property type="entry name" value="PBP2_LTTR_substrate"/>
    <property type="match status" value="1"/>
</dbReference>
<dbReference type="PANTHER" id="PTHR30126:SF39">
    <property type="entry name" value="HTH-TYPE TRANSCRIPTIONAL REGULATOR CYSL"/>
    <property type="match status" value="1"/>
</dbReference>
<dbReference type="Pfam" id="PF03466">
    <property type="entry name" value="LysR_substrate"/>
    <property type="match status" value="1"/>
</dbReference>
<dbReference type="AlphaFoldDB" id="A0A7W9PG03"/>
<keyword evidence="8" id="KW-1185">Reference proteome</keyword>
<dbReference type="SUPFAM" id="SSF53850">
    <property type="entry name" value="Periplasmic binding protein-like II"/>
    <property type="match status" value="1"/>
</dbReference>
<organism evidence="7 8">
    <name type="scientific">Nocardia transvalensis</name>
    <dbReference type="NCBI Taxonomy" id="37333"/>
    <lineage>
        <taxon>Bacteria</taxon>
        <taxon>Bacillati</taxon>
        <taxon>Actinomycetota</taxon>
        <taxon>Actinomycetes</taxon>
        <taxon>Mycobacteriales</taxon>
        <taxon>Nocardiaceae</taxon>
        <taxon>Nocardia</taxon>
    </lineage>
</organism>
<dbReference type="RefSeq" id="WP_040752661.1">
    <property type="nucleotide sequence ID" value="NZ_JACHIT010000002.1"/>
</dbReference>
<dbReference type="PROSITE" id="PS50931">
    <property type="entry name" value="HTH_LYSR"/>
    <property type="match status" value="1"/>
</dbReference>
<name>A0A7W9PG03_9NOCA</name>
<dbReference type="EMBL" id="JACHIT010000002">
    <property type="protein sequence ID" value="MBB5915474.1"/>
    <property type="molecule type" value="Genomic_DNA"/>
</dbReference>
<dbReference type="InterPro" id="IPR036388">
    <property type="entry name" value="WH-like_DNA-bd_sf"/>
</dbReference>
<feature type="domain" description="HTH lysR-type" evidence="6">
    <location>
        <begin position="1"/>
        <end position="58"/>
    </location>
</feature>
<proteinExistence type="inferred from homology"/>
<keyword evidence="3 7" id="KW-0238">DNA-binding</keyword>
<keyword evidence="4" id="KW-0804">Transcription</keyword>
<keyword evidence="5" id="KW-0732">Signal</keyword>
<dbReference type="Gene3D" id="3.40.190.10">
    <property type="entry name" value="Periplasmic binding protein-like II"/>
    <property type="match status" value="2"/>
</dbReference>
<gene>
    <name evidence="7" type="ORF">BJY24_004386</name>
</gene>
<dbReference type="PRINTS" id="PR00039">
    <property type="entry name" value="HTHLYSR"/>
</dbReference>